<evidence type="ECO:0000256" key="2">
    <source>
        <dbReference type="ARBA" id="ARBA00023306"/>
    </source>
</evidence>
<name>A0AA91Q3W0_CLALS</name>
<evidence type="ECO:0000256" key="1">
    <source>
        <dbReference type="ARBA" id="ARBA00008356"/>
    </source>
</evidence>
<organism evidence="5 6">
    <name type="scientific">Clavispora lusitaniae</name>
    <name type="common">Candida lusitaniae</name>
    <dbReference type="NCBI Taxonomy" id="36911"/>
    <lineage>
        <taxon>Eukaryota</taxon>
        <taxon>Fungi</taxon>
        <taxon>Dikarya</taxon>
        <taxon>Ascomycota</taxon>
        <taxon>Saccharomycotina</taxon>
        <taxon>Pichiomycetes</taxon>
        <taxon>Metschnikowiaceae</taxon>
        <taxon>Clavispora</taxon>
    </lineage>
</organism>
<gene>
    <name evidence="5" type="ORF">A9F13_02g02321</name>
</gene>
<feature type="compositionally biased region" description="Polar residues" evidence="3">
    <location>
        <begin position="106"/>
        <end position="136"/>
    </location>
</feature>
<sequence>MDKDLPQLFSAIDTVLSLHYASSISTPKVYDLCAKATRLVHKRIDSSTLERILAYDASLYRIISNGGSDYDFGVAIPKDTSIARFGSSLPSRRRHFETLVEKGKNESSGPVSLSSLAEVENQSVSPRKASVSPTKASRSKIEKSPTKDMKNNRSRFLFKEKMADVESAKANGLSLLERIRLKEKLQKEASDCNSPQERYASLIHSKMPVVYDVLYELSSTSGPKDSIRNFTSIPLAKVVSIVCDSVQFAVAESEIRDTIKALEHKLPNIQTLERDGVWAVKVFDLDRENDLRLLKQHVS</sequence>
<protein>
    <submittedName>
        <fullName evidence="5">Cell division cycle protein</fullName>
    </submittedName>
</protein>
<proteinExistence type="inferred from homology"/>
<accession>A0AA91Q3W0</accession>
<dbReference type="Gene3D" id="1.10.10.1420">
    <property type="entry name" value="DNA replication factor Cdt1, C-terminal WH domain"/>
    <property type="match status" value="1"/>
</dbReference>
<dbReference type="AlphaFoldDB" id="A0AA91Q3W0"/>
<comment type="caution">
    <text evidence="5">The sequence shown here is derived from an EMBL/GenBank/DDBJ whole genome shotgun (WGS) entry which is preliminary data.</text>
</comment>
<feature type="region of interest" description="Disordered" evidence="3">
    <location>
        <begin position="100"/>
        <end position="148"/>
    </location>
</feature>
<feature type="domain" description="DNA replication factor Cdt1 C-terminal" evidence="4">
    <location>
        <begin position="174"/>
        <end position="272"/>
    </location>
</feature>
<dbReference type="EMBL" id="LYUB02000002">
    <property type="protein sequence ID" value="OVF10421.1"/>
    <property type="molecule type" value="Genomic_DNA"/>
</dbReference>
<comment type="similarity">
    <text evidence="1">Belongs to the Cdt1 family.</text>
</comment>
<evidence type="ECO:0000259" key="4">
    <source>
        <dbReference type="Pfam" id="PF16679"/>
    </source>
</evidence>
<evidence type="ECO:0000313" key="5">
    <source>
        <dbReference type="EMBL" id="OVF10421.1"/>
    </source>
</evidence>
<dbReference type="InterPro" id="IPR038090">
    <property type="entry name" value="Cdt1_C_WH_dom_sf"/>
</dbReference>
<dbReference type="Pfam" id="PF16679">
    <property type="entry name" value="CDT1_C"/>
    <property type="match status" value="1"/>
</dbReference>
<keyword evidence="2" id="KW-0131">Cell cycle</keyword>
<dbReference type="GO" id="GO:0051301">
    <property type="term" value="P:cell division"/>
    <property type="evidence" value="ECO:0007669"/>
    <property type="project" value="UniProtKB-KW"/>
</dbReference>
<feature type="compositionally biased region" description="Basic and acidic residues" evidence="3">
    <location>
        <begin position="139"/>
        <end position="148"/>
    </location>
</feature>
<evidence type="ECO:0000256" key="3">
    <source>
        <dbReference type="SAM" id="MobiDB-lite"/>
    </source>
</evidence>
<dbReference type="InterPro" id="IPR032054">
    <property type="entry name" value="Cdt1_C"/>
</dbReference>
<reference evidence="5 6" key="1">
    <citation type="submission" date="2017-04" db="EMBL/GenBank/DDBJ databases">
        <title>Draft genome of the yeast Clavispora lusitaniae type strain CBS 6936.</title>
        <authorList>
            <person name="Durrens P."/>
            <person name="Klopp C."/>
            <person name="Biteau N."/>
            <person name="Fitton-Ouhabi V."/>
            <person name="Dementhon K."/>
            <person name="Accoceberry I."/>
            <person name="Sherman D.J."/>
            <person name="Noel T."/>
        </authorList>
    </citation>
    <scope>NUCLEOTIDE SEQUENCE [LARGE SCALE GENOMIC DNA]</scope>
    <source>
        <strain evidence="5 6">CBS 6936</strain>
    </source>
</reference>
<keyword evidence="5" id="KW-0132">Cell division</keyword>
<dbReference type="Proteomes" id="UP000195602">
    <property type="component" value="Unassembled WGS sequence"/>
</dbReference>
<dbReference type="KEGG" id="clus:A9F13_02g02321"/>
<evidence type="ECO:0000313" key="6">
    <source>
        <dbReference type="Proteomes" id="UP000195602"/>
    </source>
</evidence>